<evidence type="ECO:0000313" key="2">
    <source>
        <dbReference type="Proteomes" id="UP001207468"/>
    </source>
</evidence>
<protein>
    <submittedName>
        <fullName evidence="1">Sec39-domain-containing protein</fullName>
    </submittedName>
</protein>
<gene>
    <name evidence="1" type="ORF">F5148DRAFT_340319</name>
</gene>
<name>A0ACC0U2Z4_9AGAM</name>
<proteinExistence type="predicted"/>
<reference evidence="1" key="1">
    <citation type="submission" date="2021-03" db="EMBL/GenBank/DDBJ databases">
        <title>Evolutionary priming and transition to the ectomycorrhizal habit in an iconic lineage of mushroom-forming fungi: is preadaptation a requirement?</title>
        <authorList>
            <consortium name="DOE Joint Genome Institute"/>
            <person name="Looney B.P."/>
            <person name="Miyauchi S."/>
            <person name="Morin E."/>
            <person name="Drula E."/>
            <person name="Courty P.E."/>
            <person name="Chicoki N."/>
            <person name="Fauchery L."/>
            <person name="Kohler A."/>
            <person name="Kuo A."/>
            <person name="LaButti K."/>
            <person name="Pangilinan J."/>
            <person name="Lipzen A."/>
            <person name="Riley R."/>
            <person name="Andreopoulos W."/>
            <person name="He G."/>
            <person name="Johnson J."/>
            <person name="Barry K.W."/>
            <person name="Grigoriev I.V."/>
            <person name="Nagy L."/>
            <person name="Hibbett D."/>
            <person name="Henrissat B."/>
            <person name="Matheny P.B."/>
            <person name="Labbe J."/>
            <person name="Martin A.F."/>
        </authorList>
    </citation>
    <scope>NUCLEOTIDE SEQUENCE</scope>
    <source>
        <strain evidence="1">BPL698</strain>
    </source>
</reference>
<keyword evidence="2" id="KW-1185">Reference proteome</keyword>
<accession>A0ACC0U2Z4</accession>
<evidence type="ECO:0000313" key="1">
    <source>
        <dbReference type="EMBL" id="KAI9457717.1"/>
    </source>
</evidence>
<dbReference type="EMBL" id="JAGFNK010000217">
    <property type="protein sequence ID" value="KAI9457717.1"/>
    <property type="molecule type" value="Genomic_DNA"/>
</dbReference>
<dbReference type="Proteomes" id="UP001207468">
    <property type="component" value="Unassembled WGS sequence"/>
</dbReference>
<comment type="caution">
    <text evidence="1">The sequence shown here is derived from an EMBL/GenBank/DDBJ whole genome shotgun (WGS) entry which is preliminary data.</text>
</comment>
<organism evidence="1 2">
    <name type="scientific">Russula earlei</name>
    <dbReference type="NCBI Taxonomy" id="71964"/>
    <lineage>
        <taxon>Eukaryota</taxon>
        <taxon>Fungi</taxon>
        <taxon>Dikarya</taxon>
        <taxon>Basidiomycota</taxon>
        <taxon>Agaricomycotina</taxon>
        <taxon>Agaricomycetes</taxon>
        <taxon>Russulales</taxon>
        <taxon>Russulaceae</taxon>
        <taxon>Russula</taxon>
    </lineage>
</organism>
<sequence>MTSNDLCQKWLDLPNDELDTSTINDVLGAITDDLWVVAAVADRIINNPRPSYDLLAVALERSENTVERLRNSFASQDSEEIIASGGHYPSPVYADDDIASYFRENPSHARICLLRSVLLDRKDRVDTFVEMFGKNVAAHGESETSADSDDDPWLDTEDAAINQPSSGTAPPLSLSTFLSQRLVDSACLLAAKESFGPLQVLFKRHGPSIWPCRLTILACVPAHVSPSYYQEILPKLDLSQDEEHQSPIEAWRPVLDWTEFPIVQAALGTSGYHVTVSQGQLSTPSIDETPLPMSSQELASWYRQRIQNILDSTGMVDVALSMSQHATSQGIPGLDELGEELSLLSRLVYDAQGAAEDVPEEDWTLEQWKNMDSLAVVRAMLALSTPETLVADIRKFVLPYLFVLESRAERAGAPNPNISSQLLHDFVLGAPLEMVARIFEESKPTLPPGQRLIADNEDMARLALACLYGSDSIDEWHIMSQIFECLPAWDGASGNEDSDAVEMTLTSLGMYVTPTTARPKCTPSDLFLFFRPLPLSSLSRALDILDTHLESAEILSRWDAPAPLRWLLQSGNDNSSQRARAVRMARRIGIGTNRALHSQDDWEWLLEDMLRLCRTNDNGLRSAFGLLSRTEILSIFLSGLLSTGQLNVAKSLLRSKKSALSIDDQVVEEICLISSREFYDNASSGNYKFGDMKLAYDCLSIPSRSETVIREQEFIEATSRITSFNVESRPGVPLSPIEIRLTKDRLSLVSRILSSNGDAYKFQEVILELVDKLGFRGHAVPRVKTLAMMADTALQAEDFAQAFAAANTMIDTVSQLCSSPDISQEESNDAKEVCWVSCFQLGRQTEFPDAPKRLRLLGHALEFCPADRLPEILAAWRRLEKEEITRYLEGKGKGKGVTLPGRSGQGLFSSTTATRMRQPGALAPSLASRLQNIHLPTSPLVMADSAAIADTFSRVASKFPFSKTRPQANRAQSPQGDGQRHARGEDAGWPSLDREEVSAQASRALQRGIGWLIGADE</sequence>